<gene>
    <name evidence="15" type="ORF">HDK90DRAFT_419408</name>
</gene>
<keyword evidence="16" id="KW-1185">Reference proteome</keyword>
<dbReference type="Gene3D" id="3.90.870.10">
    <property type="entry name" value="DHBP synthase"/>
    <property type="match status" value="1"/>
</dbReference>
<keyword evidence="6 13" id="KW-0808">Transferase</keyword>
<dbReference type="Proteomes" id="UP001492380">
    <property type="component" value="Unassembled WGS sequence"/>
</dbReference>
<evidence type="ECO:0000256" key="3">
    <source>
        <dbReference type="ARBA" id="ARBA00012584"/>
    </source>
</evidence>
<evidence type="ECO:0000256" key="7">
    <source>
        <dbReference type="ARBA" id="ARBA00022694"/>
    </source>
</evidence>
<comment type="caution">
    <text evidence="15">The sequence shown here is derived from an EMBL/GenBank/DDBJ whole genome shotgun (WGS) entry which is preliminary data.</text>
</comment>
<comment type="catalytic activity">
    <reaction evidence="12 13">
        <text>L-threonine + hydrogencarbonate + ATP = L-threonylcarbamoyladenylate + diphosphate + H2O</text>
        <dbReference type="Rhea" id="RHEA:36407"/>
        <dbReference type="ChEBI" id="CHEBI:15377"/>
        <dbReference type="ChEBI" id="CHEBI:17544"/>
        <dbReference type="ChEBI" id="CHEBI:30616"/>
        <dbReference type="ChEBI" id="CHEBI:33019"/>
        <dbReference type="ChEBI" id="CHEBI:57926"/>
        <dbReference type="ChEBI" id="CHEBI:73682"/>
        <dbReference type="EC" id="2.7.7.87"/>
    </reaction>
</comment>
<dbReference type="InterPro" id="IPR006070">
    <property type="entry name" value="Sua5-like_dom"/>
</dbReference>
<evidence type="ECO:0000313" key="16">
    <source>
        <dbReference type="Proteomes" id="UP001492380"/>
    </source>
</evidence>
<evidence type="ECO:0000256" key="4">
    <source>
        <dbReference type="ARBA" id="ARBA00015492"/>
    </source>
</evidence>
<organism evidence="15 16">
    <name type="scientific">Phyllosticta capitalensis</name>
    <dbReference type="NCBI Taxonomy" id="121624"/>
    <lineage>
        <taxon>Eukaryota</taxon>
        <taxon>Fungi</taxon>
        <taxon>Dikarya</taxon>
        <taxon>Ascomycota</taxon>
        <taxon>Pezizomycotina</taxon>
        <taxon>Dothideomycetes</taxon>
        <taxon>Dothideomycetes incertae sedis</taxon>
        <taxon>Botryosphaeriales</taxon>
        <taxon>Phyllostictaceae</taxon>
        <taxon>Phyllosticta</taxon>
    </lineage>
</organism>
<dbReference type="InterPro" id="IPR050156">
    <property type="entry name" value="TC-AMP_synthase_SUA5"/>
</dbReference>
<dbReference type="PROSITE" id="PS51163">
    <property type="entry name" value="YRDC"/>
    <property type="match status" value="1"/>
</dbReference>
<protein>
    <recommendedName>
        <fullName evidence="4 13">Threonylcarbamoyl-AMP synthase</fullName>
        <shortName evidence="13">TC-AMP synthase</shortName>
        <ecNumber evidence="3 13">2.7.7.87</ecNumber>
    </recommendedName>
    <alternativeName>
        <fullName evidence="11 13">L-threonylcarbamoyladenylate synthase</fullName>
    </alternativeName>
</protein>
<comment type="function">
    <text evidence="13">Required for the formation of a threonylcarbamoyl group on adenosine at position 37 (t(6)A37) in tRNAs that read codons beginning with adenine.</text>
</comment>
<dbReference type="PIRSF" id="PIRSF004930">
    <property type="entry name" value="Tln_factor_SUA5"/>
    <property type="match status" value="1"/>
</dbReference>
<evidence type="ECO:0000256" key="13">
    <source>
        <dbReference type="PIRNR" id="PIRNR004930"/>
    </source>
</evidence>
<dbReference type="PANTHER" id="PTHR17490:SF16">
    <property type="entry name" value="THREONYLCARBAMOYL-AMP SYNTHASE"/>
    <property type="match status" value="1"/>
</dbReference>
<evidence type="ECO:0000256" key="8">
    <source>
        <dbReference type="ARBA" id="ARBA00022695"/>
    </source>
</evidence>
<keyword evidence="5 13" id="KW-0963">Cytoplasm</keyword>
<evidence type="ECO:0000256" key="6">
    <source>
        <dbReference type="ARBA" id="ARBA00022679"/>
    </source>
</evidence>
<dbReference type="Gene3D" id="3.40.50.11030">
    <property type="entry name" value="Threonylcarbamoyl-AMP synthase, C-terminal domain"/>
    <property type="match status" value="1"/>
</dbReference>
<comment type="similarity">
    <text evidence="2 13">Belongs to the SUA5 family.</text>
</comment>
<dbReference type="InterPro" id="IPR038385">
    <property type="entry name" value="Sua5/YwlC_C"/>
</dbReference>
<evidence type="ECO:0000256" key="5">
    <source>
        <dbReference type="ARBA" id="ARBA00022490"/>
    </source>
</evidence>
<evidence type="ECO:0000256" key="1">
    <source>
        <dbReference type="ARBA" id="ARBA00004496"/>
    </source>
</evidence>
<dbReference type="InterPro" id="IPR005145">
    <property type="entry name" value="Sua5_C"/>
</dbReference>
<reference evidence="15 16" key="1">
    <citation type="submission" date="2024-04" db="EMBL/GenBank/DDBJ databases">
        <title>Phyllosticta paracitricarpa is synonymous to the EU quarantine fungus P. citricarpa based on phylogenomic analyses.</title>
        <authorList>
            <consortium name="Lawrence Berkeley National Laboratory"/>
            <person name="Van Ingen-Buijs V.A."/>
            <person name="Van Westerhoven A.C."/>
            <person name="Haridas S."/>
            <person name="Skiadas P."/>
            <person name="Martin F."/>
            <person name="Groenewald J.Z."/>
            <person name="Crous P.W."/>
            <person name="Seidl M.F."/>
        </authorList>
    </citation>
    <scope>NUCLEOTIDE SEQUENCE [LARGE SCALE GENOMIC DNA]</scope>
    <source>
        <strain evidence="15 16">CBS 123374</strain>
    </source>
</reference>
<dbReference type="EC" id="2.7.7.87" evidence="3 13"/>
<dbReference type="SUPFAM" id="SSF55821">
    <property type="entry name" value="YrdC/RibB"/>
    <property type="match status" value="1"/>
</dbReference>
<keyword evidence="7 13" id="KW-0819">tRNA processing</keyword>
<evidence type="ECO:0000256" key="2">
    <source>
        <dbReference type="ARBA" id="ARBA00007663"/>
    </source>
</evidence>
<keyword evidence="9 13" id="KW-0547">Nucleotide-binding</keyword>
<dbReference type="Pfam" id="PF03481">
    <property type="entry name" value="Sua5_C"/>
    <property type="match status" value="1"/>
</dbReference>
<dbReference type="InterPro" id="IPR017945">
    <property type="entry name" value="DHBP_synth_RibB-like_a/b_dom"/>
</dbReference>
<keyword evidence="8 13" id="KW-0548">Nucleotidyltransferase</keyword>
<evidence type="ECO:0000256" key="12">
    <source>
        <dbReference type="ARBA" id="ARBA00048366"/>
    </source>
</evidence>
<feature type="domain" description="YrdC-like" evidence="14">
    <location>
        <begin position="41"/>
        <end position="240"/>
    </location>
</feature>
<evidence type="ECO:0000313" key="15">
    <source>
        <dbReference type="EMBL" id="KAK8227349.1"/>
    </source>
</evidence>
<dbReference type="EMBL" id="JBBWRZ010000010">
    <property type="protein sequence ID" value="KAK8227349.1"/>
    <property type="molecule type" value="Genomic_DNA"/>
</dbReference>
<dbReference type="NCBIfam" id="TIGR00057">
    <property type="entry name" value="L-threonylcarbamoyladenylate synthase"/>
    <property type="match status" value="1"/>
</dbReference>
<evidence type="ECO:0000256" key="10">
    <source>
        <dbReference type="ARBA" id="ARBA00022840"/>
    </source>
</evidence>
<accession>A0ABR1YEF6</accession>
<evidence type="ECO:0000256" key="9">
    <source>
        <dbReference type="ARBA" id="ARBA00022741"/>
    </source>
</evidence>
<dbReference type="Pfam" id="PF01300">
    <property type="entry name" value="Sua5_yciO_yrdC"/>
    <property type="match status" value="1"/>
</dbReference>
<evidence type="ECO:0000259" key="14">
    <source>
        <dbReference type="PROSITE" id="PS51163"/>
    </source>
</evidence>
<comment type="subcellular location">
    <subcellularLocation>
        <location evidence="1 13">Cytoplasm</location>
    </subcellularLocation>
</comment>
<sequence>METRILPVDASKLGSITLSRSKTDALLDDWQIEWATEGTSVANLRHAAAELQKGTHPVAFPTETVYGLGADATRSSAVRGIYAAKQRPADNPLIVHFSSLDQLRALLRSPDYSSSTDPIPAIYHELIQRFWPGPLTMIMPLPSPSPLAPEVTAQLSTFGARMPRSLIALLLIHLADRPIAAPSANASTKPSPTAAEHVAYDLDGRITTILDGGPCDVGVESTVVDGISGDTPVILRPGGVSIDELRACPGWERVEVAYKDKAEMDSVSKAGAEADGKPARVAPRAPGMKYRHYSPRARVVLFEAGAGVPGPDAVQEGQRKVGLIRTKRWPRGCGFDDQELLEVNLGSDTRSIARGLFSALRELDRKDVDVILVEGIDEREGDVAAAVMNRLRKAAEVEVKGS</sequence>
<name>A0ABR1YEF6_9PEZI</name>
<dbReference type="PANTHER" id="PTHR17490">
    <property type="entry name" value="SUA5"/>
    <property type="match status" value="1"/>
</dbReference>
<dbReference type="InterPro" id="IPR010923">
    <property type="entry name" value="T(6)A37_SUA5"/>
</dbReference>
<proteinExistence type="inferred from homology"/>
<keyword evidence="10 13" id="KW-0067">ATP-binding</keyword>
<evidence type="ECO:0000256" key="11">
    <source>
        <dbReference type="ARBA" id="ARBA00029774"/>
    </source>
</evidence>